<gene>
    <name evidence="1" type="ORF">V3328_06140</name>
</gene>
<dbReference type="EMBL" id="JAZHOF010000002">
    <property type="protein sequence ID" value="MEJ8571043.1"/>
    <property type="molecule type" value="Genomic_DNA"/>
</dbReference>
<dbReference type="Pfam" id="PF19596">
    <property type="entry name" value="DUF6101"/>
    <property type="match status" value="1"/>
</dbReference>
<accession>A0AAW9RL78</accession>
<dbReference type="InterPro" id="IPR046083">
    <property type="entry name" value="DUF6101"/>
</dbReference>
<proteinExistence type="predicted"/>
<organism evidence="1 2">
    <name type="scientific">Microbaculum marinum</name>
    <dbReference type="NCBI Taxonomy" id="1764581"/>
    <lineage>
        <taxon>Bacteria</taxon>
        <taxon>Pseudomonadati</taxon>
        <taxon>Pseudomonadota</taxon>
        <taxon>Alphaproteobacteria</taxon>
        <taxon>Hyphomicrobiales</taxon>
        <taxon>Tepidamorphaceae</taxon>
        <taxon>Microbaculum</taxon>
    </lineage>
</organism>
<evidence type="ECO:0000313" key="1">
    <source>
        <dbReference type="EMBL" id="MEJ8571043.1"/>
    </source>
</evidence>
<reference evidence="1 2" key="1">
    <citation type="submission" date="2024-02" db="EMBL/GenBank/DDBJ databases">
        <title>Genome analysis and characterization of Microbaculum marinisediminis sp. nov., isolated from marine sediment.</title>
        <authorList>
            <person name="Du Z.-J."/>
            <person name="Ye Y.-Q."/>
            <person name="Zhang Z.-R."/>
            <person name="Yuan S.-M."/>
            <person name="Zhang X.-Y."/>
        </authorList>
    </citation>
    <scope>NUCLEOTIDE SEQUENCE [LARGE SCALE GENOMIC DNA]</scope>
    <source>
        <strain evidence="1 2">SDUM1044001</strain>
    </source>
</reference>
<dbReference type="Proteomes" id="UP001378188">
    <property type="component" value="Unassembled WGS sequence"/>
</dbReference>
<protein>
    <submittedName>
        <fullName evidence="1">DUF6101 family protein</fullName>
    </submittedName>
</protein>
<comment type="caution">
    <text evidence="1">The sequence shown here is derived from an EMBL/GenBank/DDBJ whole genome shotgun (WGS) entry which is preliminary data.</text>
</comment>
<evidence type="ECO:0000313" key="2">
    <source>
        <dbReference type="Proteomes" id="UP001378188"/>
    </source>
</evidence>
<sequence>MRRQTTDIARMSEGESCLLRLDPFQLPARVTFHGWSRAGGVPQTAVVGRDGVMIRRETNAGAPLYVTVPIGSYRGVLLSVRDRRGTVRVGLRLHHANCELGVPLFEADDTDDVIAEWQAWGRALARPLLIETALGEIYEPDARIGAVAVKPPRARRANRFFEERRPRFLCGRKMGGALPGIVHREDEIIARTPSD</sequence>
<dbReference type="RefSeq" id="WP_340328732.1">
    <property type="nucleotide sequence ID" value="NZ_JAZHOF010000002.1"/>
</dbReference>
<dbReference type="AlphaFoldDB" id="A0AAW9RL78"/>
<keyword evidence="2" id="KW-1185">Reference proteome</keyword>
<name>A0AAW9RL78_9HYPH</name>